<dbReference type="EMBL" id="AF176643">
    <property type="protein sequence ID" value="AAF09189.1"/>
    <property type="molecule type" value="mRNA"/>
</dbReference>
<organism evidence="1">
    <name type="scientific">Trichuris suis</name>
    <name type="common">pig whipworm</name>
    <dbReference type="NCBI Taxonomy" id="68888"/>
    <lineage>
        <taxon>Eukaryota</taxon>
        <taxon>Metazoa</taxon>
        <taxon>Ecdysozoa</taxon>
        <taxon>Nematoda</taxon>
        <taxon>Enoplea</taxon>
        <taxon>Dorylaimia</taxon>
        <taxon>Trichinellida</taxon>
        <taxon>Trichuridae</taxon>
        <taxon>Trichuris</taxon>
    </lineage>
</organism>
<sequence>MLTDGTLLIHLLAKAEQQCGPDEEFQRRGSAYPLSTGPLFGSCNPEKSDVCTRQVVPGVVCKGHIPPCFDTEWQACWGPSRTFSLLIIFNS</sequence>
<reference evidence="1" key="1">
    <citation type="journal article" date="2000" name="Exp. Parasitol.">
        <title>Trichuris suis: A secretory serine protease inhibitor.</title>
        <authorList>
            <person name="Rhoads M.L."/>
            <person name="Fetterer R.H."/>
            <person name="Hill D.E."/>
        </authorList>
    </citation>
    <scope>NUCLEOTIDE SEQUENCE</scope>
</reference>
<dbReference type="AlphaFoldDB" id="Q9U6V2"/>
<protein>
    <submittedName>
        <fullName evidence="1">Serine protease inhibitor TCI</fullName>
    </submittedName>
</protein>
<evidence type="ECO:0000313" key="1">
    <source>
        <dbReference type="EMBL" id="AAF09189.1"/>
    </source>
</evidence>
<accession>Q9U6V2</accession>
<name>Q9U6V2_9BILA</name>
<proteinExistence type="evidence at transcript level"/>